<dbReference type="PANTHER" id="PTHR42711">
    <property type="entry name" value="ABC TRANSPORTER ATP-BINDING PROTEIN"/>
    <property type="match status" value="1"/>
</dbReference>
<keyword evidence="4" id="KW-0067">ATP-binding</keyword>
<dbReference type="Pfam" id="PF00005">
    <property type="entry name" value="ABC_tran"/>
    <property type="match status" value="1"/>
</dbReference>
<evidence type="ECO:0000259" key="5">
    <source>
        <dbReference type="PROSITE" id="PS50893"/>
    </source>
</evidence>
<proteinExistence type="inferred from homology"/>
<feature type="domain" description="ABC transporter" evidence="5">
    <location>
        <begin position="2"/>
        <end position="227"/>
    </location>
</feature>
<dbReference type="InterPro" id="IPR003439">
    <property type="entry name" value="ABC_transporter-like_ATP-bd"/>
</dbReference>
<evidence type="ECO:0000256" key="1">
    <source>
        <dbReference type="ARBA" id="ARBA00005417"/>
    </source>
</evidence>
<keyword evidence="2" id="KW-0813">Transport</keyword>
<evidence type="ECO:0000256" key="4">
    <source>
        <dbReference type="ARBA" id="ARBA00022840"/>
    </source>
</evidence>
<dbReference type="InterPro" id="IPR027417">
    <property type="entry name" value="P-loop_NTPase"/>
</dbReference>
<dbReference type="InterPro" id="IPR050763">
    <property type="entry name" value="ABC_transporter_ATP-binding"/>
</dbReference>
<dbReference type="RefSeq" id="WP_242853166.1">
    <property type="nucleotide sequence ID" value="NZ_JQKC01000028.1"/>
</dbReference>
<dbReference type="InterPro" id="IPR003593">
    <property type="entry name" value="AAA+_ATPase"/>
</dbReference>
<reference evidence="7" key="1">
    <citation type="submission" date="2015-07" db="EMBL/GenBank/DDBJ databases">
        <title>Near-Complete Genome Sequence of the Cellulolytic Bacterium Bacteroides (Pseudobacteroides) cellulosolvens ATCC 35603.</title>
        <authorList>
            <person name="Dassa B."/>
            <person name="Utturkar S.M."/>
            <person name="Klingeman D.M."/>
            <person name="Hurt R.A."/>
            <person name="Keller M."/>
            <person name="Xu J."/>
            <person name="Reddy Y.H.K."/>
            <person name="Borovok I."/>
            <person name="Grinberg I.R."/>
            <person name="Lamed R."/>
            <person name="Zhivin O."/>
            <person name="Bayer E.A."/>
            <person name="Brown S.D."/>
        </authorList>
    </citation>
    <scope>NUCLEOTIDE SEQUENCE [LARGE SCALE GENOMIC DNA]</scope>
    <source>
        <strain evidence="7">DSM 2933</strain>
    </source>
</reference>
<comment type="caution">
    <text evidence="6">The sequence shown here is derived from an EMBL/GenBank/DDBJ whole genome shotgun (WGS) entry which is preliminary data.</text>
</comment>
<keyword evidence="7" id="KW-1185">Reference proteome</keyword>
<dbReference type="AlphaFoldDB" id="A0A0L6JV11"/>
<dbReference type="SUPFAM" id="SSF52540">
    <property type="entry name" value="P-loop containing nucleoside triphosphate hydrolases"/>
    <property type="match status" value="1"/>
</dbReference>
<organism evidence="6 7">
    <name type="scientific">Pseudobacteroides cellulosolvens ATCC 35603 = DSM 2933</name>
    <dbReference type="NCBI Taxonomy" id="398512"/>
    <lineage>
        <taxon>Bacteria</taxon>
        <taxon>Bacillati</taxon>
        <taxon>Bacillota</taxon>
        <taxon>Clostridia</taxon>
        <taxon>Eubacteriales</taxon>
        <taxon>Oscillospiraceae</taxon>
        <taxon>Pseudobacteroides</taxon>
    </lineage>
</organism>
<comment type="similarity">
    <text evidence="1">Belongs to the ABC transporter superfamily.</text>
</comment>
<dbReference type="EMBL" id="LGTC01000001">
    <property type="protein sequence ID" value="KNY29247.1"/>
    <property type="molecule type" value="Genomic_DNA"/>
</dbReference>
<evidence type="ECO:0000313" key="6">
    <source>
        <dbReference type="EMBL" id="KNY29247.1"/>
    </source>
</evidence>
<dbReference type="Gene3D" id="3.40.50.300">
    <property type="entry name" value="P-loop containing nucleotide triphosphate hydrolases"/>
    <property type="match status" value="1"/>
</dbReference>
<protein>
    <submittedName>
        <fullName evidence="6">ABC transporter related protein</fullName>
    </submittedName>
</protein>
<keyword evidence="3" id="KW-0547">Nucleotide-binding</keyword>
<dbReference type="STRING" id="398512.Bccel_4521"/>
<accession>A0A0L6JV11</accession>
<name>A0A0L6JV11_9FIRM</name>
<sequence length="302" mass="33971">MIEICNVSKAIDDSDILKDVSFTVNKGSITALIGPNGAGKTSLIKTITGIWLPDKGNITVDKKPVYENPEVKAKIGYVPDSNHYYDSFKVKEIINMYKYLYKDFNLKRFEELNSIFQISISKRIRELSKGNKTRLSIMLNLCIMPQVLILDEPTSGLDPVAKKQFWDVLIDEVASRQTSVIISSHNLVDIEKVCDSIVLMDRGSITYKGDLDDLKRRVKKLQIVFIGEPPEALIKSKEVCSVSKIGSIYYITVKDSSKAFEEQVRSFGITLMEEIDITLEEIFVSIYGGEGTYAISEQSITI</sequence>
<evidence type="ECO:0000256" key="2">
    <source>
        <dbReference type="ARBA" id="ARBA00022448"/>
    </source>
</evidence>
<dbReference type="CDD" id="cd03230">
    <property type="entry name" value="ABC_DR_subfamily_A"/>
    <property type="match status" value="1"/>
</dbReference>
<dbReference type="PANTHER" id="PTHR42711:SF5">
    <property type="entry name" value="ABC TRANSPORTER ATP-BINDING PROTEIN NATA"/>
    <property type="match status" value="1"/>
</dbReference>
<evidence type="ECO:0000256" key="3">
    <source>
        <dbReference type="ARBA" id="ARBA00022741"/>
    </source>
</evidence>
<dbReference type="PROSITE" id="PS50893">
    <property type="entry name" value="ABC_TRANSPORTER_2"/>
    <property type="match status" value="1"/>
</dbReference>
<dbReference type="GO" id="GO:0005524">
    <property type="term" value="F:ATP binding"/>
    <property type="evidence" value="ECO:0007669"/>
    <property type="project" value="UniProtKB-KW"/>
</dbReference>
<dbReference type="GO" id="GO:0016887">
    <property type="term" value="F:ATP hydrolysis activity"/>
    <property type="evidence" value="ECO:0007669"/>
    <property type="project" value="InterPro"/>
</dbReference>
<gene>
    <name evidence="6" type="ORF">Bccel_4521</name>
</gene>
<dbReference type="Proteomes" id="UP000036923">
    <property type="component" value="Unassembled WGS sequence"/>
</dbReference>
<evidence type="ECO:0000313" key="7">
    <source>
        <dbReference type="Proteomes" id="UP000036923"/>
    </source>
</evidence>
<dbReference type="eggNOG" id="COG1131">
    <property type="taxonomic scope" value="Bacteria"/>
</dbReference>
<dbReference type="SMART" id="SM00382">
    <property type="entry name" value="AAA"/>
    <property type="match status" value="1"/>
</dbReference>